<proteinExistence type="predicted"/>
<comment type="function">
    <text evidence="1">Neddylation of cullins play an essential role in the regulation of SCF-type complexes activity.</text>
</comment>
<evidence type="ECO:0000256" key="1">
    <source>
        <dbReference type="RuleBase" id="RU410713"/>
    </source>
</evidence>
<dbReference type="FunCoup" id="F6YWK0">
    <property type="interactions" value="168"/>
</dbReference>
<organism evidence="3 4">
    <name type="scientific">Ciona intestinalis</name>
    <name type="common">Transparent sea squirt</name>
    <name type="synonym">Ascidia intestinalis</name>
    <dbReference type="NCBI Taxonomy" id="7719"/>
    <lineage>
        <taxon>Eukaryota</taxon>
        <taxon>Metazoa</taxon>
        <taxon>Chordata</taxon>
        <taxon>Tunicata</taxon>
        <taxon>Ascidiacea</taxon>
        <taxon>Phlebobranchia</taxon>
        <taxon>Cionidae</taxon>
        <taxon>Ciona</taxon>
    </lineage>
</organism>
<dbReference type="EMBL" id="EAAA01002894">
    <property type="status" value="NOT_ANNOTATED_CDS"/>
    <property type="molecule type" value="Genomic_DNA"/>
</dbReference>
<dbReference type="GO" id="GO:0000151">
    <property type="term" value="C:ubiquitin ligase complex"/>
    <property type="evidence" value="ECO:0000318"/>
    <property type="project" value="GO_Central"/>
</dbReference>
<dbReference type="InterPro" id="IPR014764">
    <property type="entry name" value="DCN-prot"/>
</dbReference>
<evidence type="ECO:0000259" key="2">
    <source>
        <dbReference type="PROSITE" id="PS51229"/>
    </source>
</evidence>
<feature type="domain" description="DCUN1" evidence="2">
    <location>
        <begin position="1"/>
        <end position="164"/>
    </location>
</feature>
<dbReference type="Proteomes" id="UP000008144">
    <property type="component" value="Chromosome 9"/>
</dbReference>
<evidence type="ECO:0000313" key="4">
    <source>
        <dbReference type="Proteomes" id="UP000008144"/>
    </source>
</evidence>
<reference evidence="3" key="4">
    <citation type="submission" date="2025-09" db="UniProtKB">
        <authorList>
            <consortium name="Ensembl"/>
        </authorList>
    </citation>
    <scope>IDENTIFICATION</scope>
</reference>
<reference evidence="3" key="2">
    <citation type="journal article" date="2008" name="Genome Biol.">
        <title>Improved genome assembly and evidence-based global gene model set for the chordate Ciona intestinalis: new insight into intron and operon populations.</title>
        <authorList>
            <person name="Satou Y."/>
            <person name="Mineta K."/>
            <person name="Ogasawara M."/>
            <person name="Sasakura Y."/>
            <person name="Shoguchi E."/>
            <person name="Ueno K."/>
            <person name="Yamada L."/>
            <person name="Matsumoto J."/>
            <person name="Wasserscheid J."/>
            <person name="Dewar K."/>
            <person name="Wiley G.B."/>
            <person name="Macmil S.L."/>
            <person name="Roe B.A."/>
            <person name="Zeller R.W."/>
            <person name="Hastings K.E."/>
            <person name="Lemaire P."/>
            <person name="Lindquist E."/>
            <person name="Endo T."/>
            <person name="Hotta K."/>
            <person name="Inaba K."/>
        </authorList>
    </citation>
    <scope>NUCLEOTIDE SEQUENCE [LARGE SCALE GENOMIC DNA]</scope>
    <source>
        <strain evidence="3">wild type</strain>
    </source>
</reference>
<dbReference type="PANTHER" id="PTHR12281">
    <property type="entry name" value="RP42 RELATED"/>
    <property type="match status" value="1"/>
</dbReference>
<dbReference type="GO" id="GO:0045116">
    <property type="term" value="P:protein neddylation"/>
    <property type="evidence" value="ECO:0000318"/>
    <property type="project" value="GO_Central"/>
</dbReference>
<sequence>MERLCKSIKVEPGDVVMLVLAHQLNAKKMGFFTLEEWSRGMQKIQCDSSAKLERKLEVLRESLNDPVQLKSVFRYAFDFAKEPGQRTMELDTANIMLELLLSERWTLFSKFQQFLKQTKSCRVLNRDQWNNVLEFSRSILPDLSNYDFDGAWPVLIDDFVEFVKGDSTC</sequence>
<protein>
    <recommendedName>
        <fullName evidence="1">Defective in cullin neddylation protein</fullName>
    </recommendedName>
</protein>
<dbReference type="InterPro" id="IPR042460">
    <property type="entry name" value="DCN1-like_PONY"/>
</dbReference>
<evidence type="ECO:0000313" key="3">
    <source>
        <dbReference type="Ensembl" id="ENSCINP00000012594.3"/>
    </source>
</evidence>
<dbReference type="GeneTree" id="ENSGT00940000171180"/>
<reference evidence="3" key="3">
    <citation type="submission" date="2025-08" db="UniProtKB">
        <authorList>
            <consortium name="Ensembl"/>
        </authorList>
    </citation>
    <scope>IDENTIFICATION</scope>
</reference>
<dbReference type="GO" id="GO:0097602">
    <property type="term" value="F:cullin family protein binding"/>
    <property type="evidence" value="ECO:0000318"/>
    <property type="project" value="GO_Central"/>
</dbReference>
<dbReference type="GO" id="GO:0031624">
    <property type="term" value="F:ubiquitin conjugating enzyme binding"/>
    <property type="evidence" value="ECO:0000318"/>
    <property type="project" value="GO_Central"/>
</dbReference>
<dbReference type="RefSeq" id="XP_009859664.2">
    <property type="nucleotide sequence ID" value="XM_009861362.3"/>
</dbReference>
<reference evidence="4" key="1">
    <citation type="journal article" date="2002" name="Science">
        <title>The draft genome of Ciona intestinalis: insights into chordate and vertebrate origins.</title>
        <authorList>
            <person name="Dehal P."/>
            <person name="Satou Y."/>
            <person name="Campbell R.K."/>
            <person name="Chapman J."/>
            <person name="Degnan B."/>
            <person name="De Tomaso A."/>
            <person name="Davidson B."/>
            <person name="Di Gregorio A."/>
            <person name="Gelpke M."/>
            <person name="Goodstein D.M."/>
            <person name="Harafuji N."/>
            <person name="Hastings K.E."/>
            <person name="Ho I."/>
            <person name="Hotta K."/>
            <person name="Huang W."/>
            <person name="Kawashima T."/>
            <person name="Lemaire P."/>
            <person name="Martinez D."/>
            <person name="Meinertzhagen I.A."/>
            <person name="Necula S."/>
            <person name="Nonaka M."/>
            <person name="Putnam N."/>
            <person name="Rash S."/>
            <person name="Saiga H."/>
            <person name="Satake M."/>
            <person name="Terry A."/>
            <person name="Yamada L."/>
            <person name="Wang H.G."/>
            <person name="Awazu S."/>
            <person name="Azumi K."/>
            <person name="Boore J."/>
            <person name="Branno M."/>
            <person name="Chin-Bow S."/>
            <person name="DeSantis R."/>
            <person name="Doyle S."/>
            <person name="Francino P."/>
            <person name="Keys D.N."/>
            <person name="Haga S."/>
            <person name="Hayashi H."/>
            <person name="Hino K."/>
            <person name="Imai K.S."/>
            <person name="Inaba K."/>
            <person name="Kano S."/>
            <person name="Kobayashi K."/>
            <person name="Kobayashi M."/>
            <person name="Lee B.I."/>
            <person name="Makabe K.W."/>
            <person name="Manohar C."/>
            <person name="Matassi G."/>
            <person name="Medina M."/>
            <person name="Mochizuki Y."/>
            <person name="Mount S."/>
            <person name="Morishita T."/>
            <person name="Miura S."/>
            <person name="Nakayama A."/>
            <person name="Nishizaka S."/>
            <person name="Nomoto H."/>
            <person name="Ohta F."/>
            <person name="Oishi K."/>
            <person name="Rigoutsos I."/>
            <person name="Sano M."/>
            <person name="Sasaki A."/>
            <person name="Sasakura Y."/>
            <person name="Shoguchi E."/>
            <person name="Shin-i T."/>
            <person name="Spagnuolo A."/>
            <person name="Stainier D."/>
            <person name="Suzuki M.M."/>
            <person name="Tassy O."/>
            <person name="Takatori N."/>
            <person name="Tokuoka M."/>
            <person name="Yagi K."/>
            <person name="Yoshizaki F."/>
            <person name="Wada S."/>
            <person name="Zhang C."/>
            <person name="Hyatt P.D."/>
            <person name="Larimer F."/>
            <person name="Detter C."/>
            <person name="Doggett N."/>
            <person name="Glavina T."/>
            <person name="Hawkins T."/>
            <person name="Richardson P."/>
            <person name="Lucas S."/>
            <person name="Kohara Y."/>
            <person name="Levine M."/>
            <person name="Satoh N."/>
            <person name="Rokhsar D.S."/>
        </authorList>
    </citation>
    <scope>NUCLEOTIDE SEQUENCE [LARGE SCALE GENOMIC DNA]</scope>
</reference>
<dbReference type="Gene3D" id="1.10.238.10">
    <property type="entry name" value="EF-hand"/>
    <property type="match status" value="1"/>
</dbReference>
<dbReference type="KEGG" id="cin:100183493"/>
<dbReference type="OrthoDB" id="286637at2759"/>
<dbReference type="InParanoid" id="F6YWK0"/>
<dbReference type="HOGENOM" id="CLU_047042_6_0_1"/>
<dbReference type="GeneID" id="100183493"/>
<dbReference type="Gene3D" id="1.10.238.200">
    <property type="entry name" value="Cullin, PONY binding domain"/>
    <property type="match status" value="1"/>
</dbReference>
<accession>F6YWK0</accession>
<dbReference type="Pfam" id="PF03556">
    <property type="entry name" value="Cullin_binding"/>
    <property type="match status" value="1"/>
</dbReference>
<name>F6YWK0_CIOIN</name>
<dbReference type="GO" id="GO:0032182">
    <property type="term" value="F:ubiquitin-like protein binding"/>
    <property type="evidence" value="ECO:0000318"/>
    <property type="project" value="GO_Central"/>
</dbReference>
<dbReference type="InterPro" id="IPR005176">
    <property type="entry name" value="PONY_dom"/>
</dbReference>
<dbReference type="FunFam" id="1.10.238.200:FF:000002">
    <property type="entry name" value="DCN1-like protein"/>
    <property type="match status" value="1"/>
</dbReference>
<dbReference type="PANTHER" id="PTHR12281:SF12">
    <property type="entry name" value="DEFECTIVE IN CULLIN NEDDYLATION PROTEIN"/>
    <property type="match status" value="1"/>
</dbReference>
<accession>A0A1W3JQH4</accession>
<dbReference type="PROSITE" id="PS51229">
    <property type="entry name" value="DCUN1"/>
    <property type="match status" value="1"/>
</dbReference>
<dbReference type="STRING" id="7719.ENSCINP00000012594"/>
<dbReference type="OMA" id="SEDHGHK"/>
<gene>
    <name evidence="3" type="primary">LOC100183493</name>
</gene>
<dbReference type="AlphaFoldDB" id="F6YWK0"/>
<keyword evidence="4" id="KW-1185">Reference proteome</keyword>
<dbReference type="Ensembl" id="ENSCINT00000012594.3">
    <property type="protein sequence ID" value="ENSCINP00000012594.3"/>
    <property type="gene ID" value="ENSCING00000006105.3"/>
</dbReference>